<comment type="caution">
    <text evidence="2">The sequence shown here is derived from an EMBL/GenBank/DDBJ whole genome shotgun (WGS) entry which is preliminary data.</text>
</comment>
<dbReference type="Proteomes" id="UP000620124">
    <property type="component" value="Unassembled WGS sequence"/>
</dbReference>
<dbReference type="EMBL" id="JACAZI010000016">
    <property type="protein sequence ID" value="KAF7343188.1"/>
    <property type="molecule type" value="Genomic_DNA"/>
</dbReference>
<proteinExistence type="predicted"/>
<feature type="region of interest" description="Disordered" evidence="1">
    <location>
        <begin position="1"/>
        <end position="57"/>
    </location>
</feature>
<sequence length="215" mass="22472">MGLSQIPSISRLPPRHTHTSPLSPAPRPAARHTYANAGVLGAKPRARRTLDPRQSPAIGIRYDSIPAGYEPPDLENAPSARAMPFAALGANFHVFARSSSAPASSLAFVRTIPTSLSAASKRVQAASQSFVRSRVGSDSGPPLLFAIAIPGHPSSELRVRVRVLPQPTVLSSDSVLPASNAASLQASSDSNSRISPPTAISVHPQARVISASRCL</sequence>
<protein>
    <submittedName>
        <fullName evidence="2">Uncharacterized protein</fullName>
    </submittedName>
</protein>
<evidence type="ECO:0000256" key="1">
    <source>
        <dbReference type="SAM" id="MobiDB-lite"/>
    </source>
</evidence>
<organism evidence="2 3">
    <name type="scientific">Mycena venus</name>
    <dbReference type="NCBI Taxonomy" id="2733690"/>
    <lineage>
        <taxon>Eukaryota</taxon>
        <taxon>Fungi</taxon>
        <taxon>Dikarya</taxon>
        <taxon>Basidiomycota</taxon>
        <taxon>Agaricomycotina</taxon>
        <taxon>Agaricomycetes</taxon>
        <taxon>Agaricomycetidae</taxon>
        <taxon>Agaricales</taxon>
        <taxon>Marasmiineae</taxon>
        <taxon>Mycenaceae</taxon>
        <taxon>Mycena</taxon>
    </lineage>
</organism>
<keyword evidence="3" id="KW-1185">Reference proteome</keyword>
<evidence type="ECO:0000313" key="2">
    <source>
        <dbReference type="EMBL" id="KAF7343188.1"/>
    </source>
</evidence>
<reference evidence="2" key="1">
    <citation type="submission" date="2020-05" db="EMBL/GenBank/DDBJ databases">
        <title>Mycena genomes resolve the evolution of fungal bioluminescence.</title>
        <authorList>
            <person name="Tsai I.J."/>
        </authorList>
    </citation>
    <scope>NUCLEOTIDE SEQUENCE</scope>
    <source>
        <strain evidence="2">CCC161011</strain>
    </source>
</reference>
<dbReference type="AlphaFoldDB" id="A0A8H6XKB8"/>
<gene>
    <name evidence="2" type="ORF">MVEN_01750000</name>
</gene>
<name>A0A8H6XKB8_9AGAR</name>
<accession>A0A8H6XKB8</accession>
<evidence type="ECO:0000313" key="3">
    <source>
        <dbReference type="Proteomes" id="UP000620124"/>
    </source>
</evidence>